<evidence type="ECO:0000313" key="2">
    <source>
        <dbReference type="EMBL" id="KCV81677.1"/>
    </source>
</evidence>
<proteinExistence type="predicted"/>
<dbReference type="PANTHER" id="PTHR48207:SF3">
    <property type="entry name" value="SUCCINATE--HYDROXYMETHYLGLUTARATE COA-TRANSFERASE"/>
    <property type="match status" value="1"/>
</dbReference>
<keyword evidence="1" id="KW-0808">Transferase</keyword>
<dbReference type="eggNOG" id="COG1804">
    <property type="taxonomic scope" value="Bacteria"/>
</dbReference>
<keyword evidence="3" id="KW-1185">Reference proteome</keyword>
<dbReference type="SUPFAM" id="SSF89796">
    <property type="entry name" value="CoA-transferase family III (CaiB/BaiF)"/>
    <property type="match status" value="1"/>
</dbReference>
<dbReference type="Gene3D" id="3.30.1540.10">
    <property type="entry name" value="formyl-coa transferase, domain 3"/>
    <property type="match status" value="1"/>
</dbReference>
<protein>
    <submittedName>
        <fullName evidence="2">L-carnitine dehydratase/bile acid-inducible protein F</fullName>
    </submittedName>
</protein>
<gene>
    <name evidence="2" type="ORF">ATO10_10040</name>
</gene>
<comment type="caution">
    <text evidence="2">The sequence shown here is derived from an EMBL/GenBank/DDBJ whole genome shotgun (WGS) entry which is preliminary data.</text>
</comment>
<reference evidence="2 3" key="1">
    <citation type="submission" date="2013-04" db="EMBL/GenBank/DDBJ databases">
        <title>Shimia sp. 22II-S11-Z10 Genome Sequencing.</title>
        <authorList>
            <person name="Lai Q."/>
            <person name="Li G."/>
            <person name="Shao Z."/>
        </authorList>
    </citation>
    <scope>NUCLEOTIDE SEQUENCE [LARGE SCALE GENOMIC DNA]</scope>
    <source>
        <strain evidence="3">22II-S11-Z10</strain>
    </source>
</reference>
<dbReference type="GO" id="GO:0008410">
    <property type="term" value="F:CoA-transferase activity"/>
    <property type="evidence" value="ECO:0007669"/>
    <property type="project" value="TreeGrafter"/>
</dbReference>
<dbReference type="InterPro" id="IPR044855">
    <property type="entry name" value="CoA-Trfase_III_dom3_sf"/>
</dbReference>
<sequence>MIKVERPGSGDLARVLGADPDRNGAGMGISFLAQNAGKKSVTLDMKSDRGKALLKQLVQSADVLVENFRPGVMERLGLGYEVLRAENPDLIYAAISGFGQNGPRKDDPAYDQIVQGISGVMAITGAPDTAPYRVGYPLADTVGGLTAAFAITAALNAKPRGTFLDIAMTEAVVSTMGWVVSNHLIGDVAPAAHGNENTTSAPSGTFQTADSPINIAANRDEQWEALARHLGRDDLLENPQYATREDRKRNRLALREELERCLCKRPAAEWVQELNALSVPTGPVLSVPEALDDPQLAGRGLIGSVQMDGEDLRLAGSPIVADGARPMAQTPPPQLGADNYAIWSDIGLTKEEIDALKNEGIL</sequence>
<dbReference type="Pfam" id="PF02515">
    <property type="entry name" value="CoA_transf_3"/>
    <property type="match status" value="1"/>
</dbReference>
<dbReference type="STRING" id="1461693.ATO10_10040"/>
<dbReference type="PANTHER" id="PTHR48207">
    <property type="entry name" value="SUCCINATE--HYDROXYMETHYLGLUTARATE COA-TRANSFERASE"/>
    <property type="match status" value="1"/>
</dbReference>
<dbReference type="EMBL" id="AQQY01000006">
    <property type="protein sequence ID" value="KCV81677.1"/>
    <property type="molecule type" value="Genomic_DNA"/>
</dbReference>
<evidence type="ECO:0000256" key="1">
    <source>
        <dbReference type="ARBA" id="ARBA00022679"/>
    </source>
</evidence>
<dbReference type="InterPro" id="IPR023606">
    <property type="entry name" value="CoA-Trfase_III_dom_1_sf"/>
</dbReference>
<organism evidence="2 3">
    <name type="scientific">Actibacterium atlanticum</name>
    <dbReference type="NCBI Taxonomy" id="1461693"/>
    <lineage>
        <taxon>Bacteria</taxon>
        <taxon>Pseudomonadati</taxon>
        <taxon>Pseudomonadota</taxon>
        <taxon>Alphaproteobacteria</taxon>
        <taxon>Rhodobacterales</taxon>
        <taxon>Roseobacteraceae</taxon>
        <taxon>Actibacterium</taxon>
    </lineage>
</organism>
<name>A0A058ZKG7_9RHOB</name>
<dbReference type="InterPro" id="IPR050483">
    <property type="entry name" value="CoA-transferase_III_domain"/>
</dbReference>
<dbReference type="InterPro" id="IPR003673">
    <property type="entry name" value="CoA-Trfase_fam_III"/>
</dbReference>
<accession>A0A058ZKG7</accession>
<dbReference type="PATRIC" id="fig|1461693.3.peg.2032"/>
<dbReference type="Gene3D" id="3.40.50.10540">
    <property type="entry name" value="Crotonobetainyl-coa:carnitine coa-transferase, domain 1"/>
    <property type="match status" value="1"/>
</dbReference>
<evidence type="ECO:0000313" key="3">
    <source>
        <dbReference type="Proteomes" id="UP000024836"/>
    </source>
</evidence>
<dbReference type="Proteomes" id="UP000024836">
    <property type="component" value="Unassembled WGS sequence"/>
</dbReference>
<dbReference type="AlphaFoldDB" id="A0A058ZKG7"/>